<gene>
    <name evidence="1" type="ORF">UT08_C0021G0001</name>
</gene>
<name>A0A0G0NEA4_9BACT</name>
<protein>
    <submittedName>
        <fullName evidence="1">Uncharacterized protein</fullName>
    </submittedName>
</protein>
<evidence type="ECO:0000313" key="2">
    <source>
        <dbReference type="Proteomes" id="UP000034081"/>
    </source>
</evidence>
<dbReference type="Proteomes" id="UP000034081">
    <property type="component" value="Unassembled WGS sequence"/>
</dbReference>
<comment type="caution">
    <text evidence="1">The sequence shown here is derived from an EMBL/GenBank/DDBJ whole genome shotgun (WGS) entry which is preliminary data.</text>
</comment>
<reference evidence="1 2" key="1">
    <citation type="journal article" date="2015" name="Nature">
        <title>rRNA introns, odd ribosomes, and small enigmatic genomes across a large radiation of phyla.</title>
        <authorList>
            <person name="Brown C.T."/>
            <person name="Hug L.A."/>
            <person name="Thomas B.C."/>
            <person name="Sharon I."/>
            <person name="Castelle C.J."/>
            <person name="Singh A."/>
            <person name="Wilkins M.J."/>
            <person name="Williams K.H."/>
            <person name="Banfield J.F."/>
        </authorList>
    </citation>
    <scope>NUCLEOTIDE SEQUENCE [LARGE SCALE GENOMIC DNA]</scope>
</reference>
<dbReference type="EMBL" id="LBVL01000021">
    <property type="protein sequence ID" value="KKQ84219.1"/>
    <property type="molecule type" value="Genomic_DNA"/>
</dbReference>
<dbReference type="AlphaFoldDB" id="A0A0G0NEA4"/>
<evidence type="ECO:0000313" key="1">
    <source>
        <dbReference type="EMBL" id="KKQ84219.1"/>
    </source>
</evidence>
<organism evidence="1 2">
    <name type="scientific">Candidatus Woesebacteria bacterium GW2011_GWB1_38_8</name>
    <dbReference type="NCBI Taxonomy" id="1618570"/>
    <lineage>
        <taxon>Bacteria</taxon>
        <taxon>Candidatus Woeseibacteriota</taxon>
    </lineage>
</organism>
<proteinExistence type="predicted"/>
<sequence>MNTIGKLKVVYNPLTKMTVESPVVEACIKAEETRYLVGQEGGIHQCVHPNCGAIFGGVGLEVAEGRIYCIDVIQKLEKARIKLGTMEKGTPTGSGADSLIREGSEYRRKLKQGEYESLKNQAVSLGVYGKQP</sequence>
<accession>A0A0G0NEA4</accession>